<dbReference type="PANTHER" id="PTHR14614:SF161">
    <property type="match status" value="1"/>
</dbReference>
<sequence length="367" mass="41257">MVSDDPNFPDTGLQIKPSNDNSNGEWDVKDSQEDIETFGIAGRVWEAAYAARRFFSEASRPDGALEVEPTSSLFETSTTPQSINIVELGAGAGYGGLHLSKCLHQFLRRSLPEELQGGSRPRPRIILTDLPNVMPLMERNIAQAVAADDQLSNAMEIQAKPCAWGDEPHATAMLQDITSDRVQTSQDDTPEQRISHILAADLVYFPELFPPLLRSLIWLSEPSSSSSTSPEVFFTYKVRSLVKEQSFWMVFCAWFQCEPVYCRPRVRDPNKEAPQWRRFGERRSDLILSPAAASSVDASEDEDEADQQVFVFIARRKPHTLGWRPAEDDGALMQGQRHKTDDATGEELTERELDDTFEMILMNSVML</sequence>
<dbReference type="PANTHER" id="PTHR14614">
    <property type="entry name" value="HEPATOCELLULAR CARCINOMA-ASSOCIATED ANTIGEN"/>
    <property type="match status" value="1"/>
</dbReference>
<keyword evidence="3" id="KW-1185">Reference proteome</keyword>
<dbReference type="InterPro" id="IPR029063">
    <property type="entry name" value="SAM-dependent_MTases_sf"/>
</dbReference>
<gene>
    <name evidence="2" type="ORF">OC846_003000</name>
</gene>
<dbReference type="EMBL" id="JAPDMZ010000067">
    <property type="protein sequence ID" value="KAK0552149.1"/>
    <property type="molecule type" value="Genomic_DNA"/>
</dbReference>
<accession>A0AAN6JUC3</accession>
<feature type="region of interest" description="Disordered" evidence="1">
    <location>
        <begin position="1"/>
        <end position="30"/>
    </location>
</feature>
<dbReference type="Proteomes" id="UP001176517">
    <property type="component" value="Unassembled WGS sequence"/>
</dbReference>
<comment type="caution">
    <text evidence="2">The sequence shown here is derived from an EMBL/GenBank/DDBJ whole genome shotgun (WGS) entry which is preliminary data.</text>
</comment>
<dbReference type="GO" id="GO:0032991">
    <property type="term" value="C:protein-containing complex"/>
    <property type="evidence" value="ECO:0007669"/>
    <property type="project" value="TreeGrafter"/>
</dbReference>
<dbReference type="AlphaFoldDB" id="A0AAN6JUC3"/>
<evidence type="ECO:0000313" key="2">
    <source>
        <dbReference type="EMBL" id="KAK0552149.1"/>
    </source>
</evidence>
<protein>
    <submittedName>
        <fullName evidence="2">Uncharacterized protein</fullName>
    </submittedName>
</protein>
<proteinExistence type="predicted"/>
<name>A0AAN6JUC3_9BASI</name>
<dbReference type="Pfam" id="PF10294">
    <property type="entry name" value="Methyltransf_16"/>
    <property type="match status" value="1"/>
</dbReference>
<evidence type="ECO:0000256" key="1">
    <source>
        <dbReference type="SAM" id="MobiDB-lite"/>
    </source>
</evidence>
<dbReference type="GO" id="GO:0005829">
    <property type="term" value="C:cytosol"/>
    <property type="evidence" value="ECO:0007669"/>
    <property type="project" value="TreeGrafter"/>
</dbReference>
<dbReference type="GO" id="GO:0008757">
    <property type="term" value="F:S-adenosylmethionine-dependent methyltransferase activity"/>
    <property type="evidence" value="ECO:0007669"/>
    <property type="project" value="UniProtKB-ARBA"/>
</dbReference>
<dbReference type="Gene3D" id="3.40.50.150">
    <property type="entry name" value="Vaccinia Virus protein VP39"/>
    <property type="match status" value="1"/>
</dbReference>
<organism evidence="2 3">
    <name type="scientific">Tilletia horrida</name>
    <dbReference type="NCBI Taxonomy" id="155126"/>
    <lineage>
        <taxon>Eukaryota</taxon>
        <taxon>Fungi</taxon>
        <taxon>Dikarya</taxon>
        <taxon>Basidiomycota</taxon>
        <taxon>Ustilaginomycotina</taxon>
        <taxon>Exobasidiomycetes</taxon>
        <taxon>Tilletiales</taxon>
        <taxon>Tilletiaceae</taxon>
        <taxon>Tilletia</taxon>
    </lineage>
</organism>
<reference evidence="2" key="1">
    <citation type="journal article" date="2023" name="PhytoFront">
        <title>Draft Genome Resources of Seven Strains of Tilletia horrida, Causal Agent of Kernel Smut of Rice.</title>
        <authorList>
            <person name="Khanal S."/>
            <person name="Antony Babu S."/>
            <person name="Zhou X.G."/>
        </authorList>
    </citation>
    <scope>NUCLEOTIDE SEQUENCE</scope>
    <source>
        <strain evidence="2">TX6</strain>
    </source>
</reference>
<dbReference type="InterPro" id="IPR019410">
    <property type="entry name" value="Methyltransf_16"/>
</dbReference>
<evidence type="ECO:0000313" key="3">
    <source>
        <dbReference type="Proteomes" id="UP001176517"/>
    </source>
</evidence>